<dbReference type="EMBL" id="LNQR01000117">
    <property type="protein sequence ID" value="KWT78266.1"/>
    <property type="molecule type" value="Genomic_DNA"/>
</dbReference>
<dbReference type="RefSeq" id="WP_085053490.1">
    <property type="nucleotide sequence ID" value="NZ_LNQR01000117.1"/>
</dbReference>
<protein>
    <recommendedName>
        <fullName evidence="1">Limiting CO2-inducible protein B/C beta carbonyic anhydrase domain-containing protein</fullName>
    </recommendedName>
</protein>
<keyword evidence="3" id="KW-1185">Reference proteome</keyword>
<dbReference type="InterPro" id="IPR040703">
    <property type="entry name" value="LCIB/C_CA"/>
</dbReference>
<dbReference type="Proteomes" id="UP000060487">
    <property type="component" value="Unassembled WGS sequence"/>
</dbReference>
<evidence type="ECO:0000259" key="1">
    <source>
        <dbReference type="Pfam" id="PF18599"/>
    </source>
</evidence>
<proteinExistence type="predicted"/>
<gene>
    <name evidence="2" type="ORF">ASN18_2870</name>
</gene>
<name>A0ABR5SBS1_9BACT</name>
<sequence length="267" mass="30346">MEQVSVDSFIKNAIDIPQLCKIINGIMERYKIYLGVNVVVVVINCLDEQCTTVIDNIKYGMRMYYPEISNNDTLIKIEMFYNMRLFGGLFLPHIKTYESLMPAAHHVPVKEDDKLMILNLSHIGYDANTKEFGAFIRYGHNSSTAACGAITSCYDQILKGMKMPSDSDLRALSRYIKKTISTHNIEPKPLGYDLLDVTVNAYKDQIPWMKKQLRKLAQKDEIDIIYIGGIEIDTNKESDSDTNDKIVLMDTFIVNQNGNIIAAILNE</sequence>
<accession>A0ABR5SBS1</accession>
<organism evidence="2 3">
    <name type="scientific">Candidatus Magnetominusculus xianensis</name>
    <dbReference type="NCBI Taxonomy" id="1748249"/>
    <lineage>
        <taxon>Bacteria</taxon>
        <taxon>Pseudomonadati</taxon>
        <taxon>Nitrospirota</taxon>
        <taxon>Nitrospiria</taxon>
        <taxon>Nitrospirales</taxon>
        <taxon>Nitrospiraceae</taxon>
        <taxon>Candidatus Magnetominusculus</taxon>
    </lineage>
</organism>
<comment type="caution">
    <text evidence="2">The sequence shown here is derived from an EMBL/GenBank/DDBJ whole genome shotgun (WGS) entry which is preliminary data.</text>
</comment>
<dbReference type="Pfam" id="PF18599">
    <property type="entry name" value="LCIB_C_CA"/>
    <property type="match status" value="1"/>
</dbReference>
<reference evidence="2 3" key="1">
    <citation type="submission" date="2015-11" db="EMBL/GenBank/DDBJ databases">
        <authorList>
            <person name="Lin W."/>
        </authorList>
    </citation>
    <scope>NUCLEOTIDE SEQUENCE [LARGE SCALE GENOMIC DNA]</scope>
    <source>
        <strain evidence="2 3">HCH-1</strain>
    </source>
</reference>
<evidence type="ECO:0000313" key="2">
    <source>
        <dbReference type="EMBL" id="KWT78266.1"/>
    </source>
</evidence>
<evidence type="ECO:0000313" key="3">
    <source>
        <dbReference type="Proteomes" id="UP000060487"/>
    </source>
</evidence>
<feature type="domain" description="Limiting CO2-inducible protein B/C beta carbonyic anhydrase" evidence="1">
    <location>
        <begin position="103"/>
        <end position="238"/>
    </location>
</feature>